<accession>A0A0A0D6L6</accession>
<keyword evidence="4" id="KW-0720">Serine protease</keyword>
<dbReference type="Gene3D" id="6.20.330.10">
    <property type="match status" value="1"/>
</dbReference>
<dbReference type="InterPro" id="IPR002142">
    <property type="entry name" value="Peptidase_S49"/>
</dbReference>
<protein>
    <recommendedName>
        <fullName evidence="5">Peptidase S49 domain-containing protein</fullName>
    </recommendedName>
</protein>
<comment type="similarity">
    <text evidence="1">Belongs to the peptidase S49 family.</text>
</comment>
<evidence type="ECO:0000313" key="6">
    <source>
        <dbReference type="EMBL" id="KGM33493.1"/>
    </source>
</evidence>
<keyword evidence="2" id="KW-0645">Protease</keyword>
<dbReference type="Pfam" id="PF01343">
    <property type="entry name" value="Peptidase_S49"/>
    <property type="match status" value="1"/>
</dbReference>
<dbReference type="PANTHER" id="PTHR42987:SF8">
    <property type="entry name" value="PROTEINASE"/>
    <property type="match status" value="1"/>
</dbReference>
<organism evidence="6 7">
    <name type="scientific">Inquilinus limosus MP06</name>
    <dbReference type="NCBI Taxonomy" id="1398085"/>
    <lineage>
        <taxon>Bacteria</taxon>
        <taxon>Pseudomonadati</taxon>
        <taxon>Pseudomonadota</taxon>
        <taxon>Alphaproteobacteria</taxon>
        <taxon>Rhodospirillales</taxon>
        <taxon>Rhodospirillaceae</taxon>
        <taxon>Inquilinus</taxon>
    </lineage>
</organism>
<dbReference type="Proteomes" id="UP000029995">
    <property type="component" value="Unassembled WGS sequence"/>
</dbReference>
<evidence type="ECO:0000256" key="4">
    <source>
        <dbReference type="ARBA" id="ARBA00022825"/>
    </source>
</evidence>
<reference evidence="6 7" key="1">
    <citation type="submission" date="2014-01" db="EMBL/GenBank/DDBJ databases">
        <title>Genome sequence determination for a cystic fibrosis isolate, Inquilinus limosus.</title>
        <authorList>
            <person name="Pino M."/>
            <person name="Di Conza J."/>
            <person name="Gutkind G."/>
        </authorList>
    </citation>
    <scope>NUCLEOTIDE SEQUENCE [LARGE SCALE GENOMIC DNA]</scope>
    <source>
        <strain evidence="6 7">MP06</strain>
    </source>
</reference>
<evidence type="ECO:0000256" key="1">
    <source>
        <dbReference type="ARBA" id="ARBA00008683"/>
    </source>
</evidence>
<evidence type="ECO:0000256" key="3">
    <source>
        <dbReference type="ARBA" id="ARBA00022801"/>
    </source>
</evidence>
<dbReference type="AlphaFoldDB" id="A0A0A0D6L6"/>
<proteinExistence type="inferred from homology"/>
<feature type="domain" description="Peptidase S49" evidence="5">
    <location>
        <begin position="95"/>
        <end position="237"/>
    </location>
</feature>
<name>A0A0A0D6L6_9PROT</name>
<dbReference type="GO" id="GO:0006508">
    <property type="term" value="P:proteolysis"/>
    <property type="evidence" value="ECO:0007669"/>
    <property type="project" value="UniProtKB-KW"/>
</dbReference>
<gene>
    <name evidence="6" type="ORF">P409_15555</name>
</gene>
<comment type="caution">
    <text evidence="6">The sequence shown here is derived from an EMBL/GenBank/DDBJ whole genome shotgun (WGS) entry which is preliminary data.</text>
</comment>
<sequence>MSCRRQPIESVSMGLRLPFLGRGDGPLVTVLPLRGVIGGGRGLLAQGLSMEKLARPIAAAFAPKKLAAVALLVNSPGGSPVQSSLIARRIRDLAEEKKVPVYAFVEDVAASGGYWLACAGDEIWVDDSSIIGSIGVISAGFGFQDAIARIGVERRMHTAGTRKSILDPFQPERPEDVAKLEELQREIHAAFIAHIRARRGGRLTADDATLFTGEFWTGAKGRALGLADGIGHAHAVLRAKFGPKVRLKPVQQQTGWLRRLTRADTLAAAAVDSAVGAVEDRLLWSRYGL</sequence>
<evidence type="ECO:0000259" key="5">
    <source>
        <dbReference type="Pfam" id="PF01343"/>
    </source>
</evidence>
<evidence type="ECO:0000256" key="2">
    <source>
        <dbReference type="ARBA" id="ARBA00022670"/>
    </source>
</evidence>
<dbReference type="SUPFAM" id="SSF52096">
    <property type="entry name" value="ClpP/crotonase"/>
    <property type="match status" value="1"/>
</dbReference>
<dbReference type="GO" id="GO:0008236">
    <property type="term" value="F:serine-type peptidase activity"/>
    <property type="evidence" value="ECO:0007669"/>
    <property type="project" value="UniProtKB-KW"/>
</dbReference>
<dbReference type="CDD" id="cd07023">
    <property type="entry name" value="S49_Sppa_N_C"/>
    <property type="match status" value="1"/>
</dbReference>
<dbReference type="Gene3D" id="3.90.226.10">
    <property type="entry name" value="2-enoyl-CoA Hydratase, Chain A, domain 1"/>
    <property type="match status" value="1"/>
</dbReference>
<dbReference type="EMBL" id="JANX01000178">
    <property type="protein sequence ID" value="KGM33493.1"/>
    <property type="molecule type" value="Genomic_DNA"/>
</dbReference>
<dbReference type="InterPro" id="IPR047272">
    <property type="entry name" value="S49_SppA_C"/>
</dbReference>
<dbReference type="PANTHER" id="PTHR42987">
    <property type="entry name" value="PEPTIDASE S49"/>
    <property type="match status" value="1"/>
</dbReference>
<evidence type="ECO:0000313" key="7">
    <source>
        <dbReference type="Proteomes" id="UP000029995"/>
    </source>
</evidence>
<dbReference type="InterPro" id="IPR029045">
    <property type="entry name" value="ClpP/crotonase-like_dom_sf"/>
</dbReference>
<keyword evidence="3" id="KW-0378">Hydrolase</keyword>